<keyword evidence="5" id="KW-1185">Reference proteome</keyword>
<evidence type="ECO:0000259" key="3">
    <source>
        <dbReference type="Pfam" id="PF05567"/>
    </source>
</evidence>
<feature type="domain" description="PilY1 beta-propeller" evidence="3">
    <location>
        <begin position="769"/>
        <end position="1148"/>
    </location>
</feature>
<evidence type="ECO:0000313" key="5">
    <source>
        <dbReference type="Proteomes" id="UP001431217"/>
    </source>
</evidence>
<protein>
    <submittedName>
        <fullName evidence="4">PilC/PilY family type IV pilus protein</fullName>
    </submittedName>
</protein>
<dbReference type="RefSeq" id="WP_249474455.1">
    <property type="nucleotide sequence ID" value="NZ_JAMBEP010000002.1"/>
</dbReference>
<name>A0ABT0MJS7_9GAMM</name>
<evidence type="ECO:0000256" key="1">
    <source>
        <dbReference type="ARBA" id="ARBA00022723"/>
    </source>
</evidence>
<sequence length="1313" mass="140208">MASRRIKLAAASALVIGVGGYWLYSVFAVQGSGILAQAPLNVQSKVPPAFIMAVDDSGSMTFETLFPGRDGQAFWDNATYTTNGFFNSDGTLRTAGDTIDAVNDSRDSGGSYNHLLPFVGHRIDNGRFAIPPIDNFGFARSPEFNPAYFNPNIKYEPWRKPDADNVIVDYPQASPTKATPEPDPDPTKTLIYTFDLTAVHTDRTDDTDTVPTVEEMFIVPDDASLPEGTKYFISGSNSCGGLGTSKDTRNTWVTVGSGGHRVTDDCQMGIAYVPATFYLKTTSPDPPGYVDGRGTAKNACGPGCDMYRYEINSTMFGDAAEAMQKNFANWFTYYGDRNRSMIAGLTRSLDSVQDMRVGMFTINSGATSCGWNCTEYTNYPNVVMRDMNTPADKAALFRDQLLKLPASGSTPNRWAVEHLGKQFDRKPVKDGADNDNLPIRYSCQKNAGMLFTDGYSNQGGPGVGDVDKGTGAPYSDAYASTMADISAKYYLADLRDDLPKGNVPLADACSVLPLDTTLDCRTNLHMNFYGITLGAKGNLIGRSPYIDNPLTIPNEATKAAFASAPAWQARENDQPSTVDEIWHASINGRGEYVNATTPADITAAMRRVIASINAGRTPSGSIAMTGARIGTGSLSVSPFYEARNDGTDWYSTLTAQTVSSDPVSGVVTFKNAWEASTRLPAPDARNVWFTNSAGTVVPFDATNVVSLNNLCNNPHKDMSVCTGALIEGLTGSATTKLTLTEALAYLKGDQTKEVGRTDTGILRFRTTRLGDIVNSTPVVSSPRDDFGYRSLPEPYSTSYGEHLKDKLNQQRTMIYAGANDGMLHAFDGRETEVGGIERFAYIPNSVLGHMGNLLFPLDPAKGGDQIFQHRFYVDGPLAVSDAYYSSDWQTVLVGTTGAGARGVFALDVSRASRPSADGSETGTFAASDRLWEINDVNTALPLAVRENIGNVLNRPVIVPVKTGDASGPVKWRAIFGNGYNSISKKAVLFLVDIDTGAPNVTMIEATEDGAPSGDNGLGNLVVVDRWGPATDSTLTARVRDGFADTVYAADQKGAIWKFDLRDAKPANITKPMFTTLQYTAAPDAGKRQPILGGLTAAAGPGGGVLVYFGTGSFSFIDDATDTALQSLYAVLDNGGTDTVTRSNLLEQRIITTENGVREISANLMGAGLKGWYLDLPAGERFVAYPRIESGVVFMPTYAPNASVGCGAAGNNWLYGLNALSGAPALSNVRKGAPDGESYDAGTGALALNTGGTAPVKDVAVMTSPRIKPLGTGATDADLTKALGAQCSMVVQVAGAPPLYLPRACGRQSWRQIQ</sequence>
<dbReference type="EMBL" id="JAMBEP010000002">
    <property type="protein sequence ID" value="MCL1635126.1"/>
    <property type="molecule type" value="Genomic_DNA"/>
</dbReference>
<accession>A0ABT0MJS7</accession>
<proteinExistence type="predicted"/>
<dbReference type="Pfam" id="PF05567">
    <property type="entry name" value="T4P_PilY1"/>
    <property type="match status" value="1"/>
</dbReference>
<comment type="caution">
    <text evidence="4">The sequence shown here is derived from an EMBL/GenBank/DDBJ whole genome shotgun (WGS) entry which is preliminary data.</text>
</comment>
<gene>
    <name evidence="4" type="ORF">M2650_10875</name>
</gene>
<evidence type="ECO:0000313" key="4">
    <source>
        <dbReference type="EMBL" id="MCL1635126.1"/>
    </source>
</evidence>
<dbReference type="InterPro" id="IPR008707">
    <property type="entry name" value="B-propeller_PilY1"/>
</dbReference>
<keyword evidence="1" id="KW-0479">Metal-binding</keyword>
<evidence type="ECO:0000256" key="2">
    <source>
        <dbReference type="ARBA" id="ARBA00022837"/>
    </source>
</evidence>
<keyword evidence="2" id="KW-0106">Calcium</keyword>
<organism evidence="4 5">
    <name type="scientific">Luteimonas galliterrae</name>
    <dbReference type="NCBI Taxonomy" id="2940486"/>
    <lineage>
        <taxon>Bacteria</taxon>
        <taxon>Pseudomonadati</taxon>
        <taxon>Pseudomonadota</taxon>
        <taxon>Gammaproteobacteria</taxon>
        <taxon>Lysobacterales</taxon>
        <taxon>Lysobacteraceae</taxon>
        <taxon>Luteimonas</taxon>
    </lineage>
</organism>
<reference evidence="4 5" key="1">
    <citation type="submission" date="2022-05" db="EMBL/GenBank/DDBJ databases">
        <title>Luteimonas sp. SX5, whole genome shotgun sequencing project.</title>
        <authorList>
            <person name="Zhao G."/>
            <person name="Shen L."/>
        </authorList>
    </citation>
    <scope>NUCLEOTIDE SEQUENCE [LARGE SCALE GENOMIC DNA]</scope>
    <source>
        <strain evidence="4 5">SX5</strain>
    </source>
</reference>
<dbReference type="Proteomes" id="UP001431217">
    <property type="component" value="Unassembled WGS sequence"/>
</dbReference>